<proteinExistence type="predicted"/>
<evidence type="ECO:0000313" key="1">
    <source>
        <dbReference type="WBParaSite" id="HDID_0000575101-mRNA-1"/>
    </source>
</evidence>
<dbReference type="AlphaFoldDB" id="A0A0R3SLD6"/>
<reference evidence="1" key="1">
    <citation type="submission" date="2017-02" db="UniProtKB">
        <authorList>
            <consortium name="WormBaseParasite"/>
        </authorList>
    </citation>
    <scope>IDENTIFICATION</scope>
</reference>
<accession>A0A0R3SLD6</accession>
<dbReference type="WBParaSite" id="HDID_0000575101-mRNA-1">
    <property type="protein sequence ID" value="HDID_0000575101-mRNA-1"/>
    <property type="gene ID" value="HDID_0000575101"/>
</dbReference>
<organism evidence="1">
    <name type="scientific">Hymenolepis diminuta</name>
    <name type="common">Rat tapeworm</name>
    <dbReference type="NCBI Taxonomy" id="6216"/>
    <lineage>
        <taxon>Eukaryota</taxon>
        <taxon>Metazoa</taxon>
        <taxon>Spiralia</taxon>
        <taxon>Lophotrochozoa</taxon>
        <taxon>Platyhelminthes</taxon>
        <taxon>Cestoda</taxon>
        <taxon>Eucestoda</taxon>
        <taxon>Cyclophyllidea</taxon>
        <taxon>Hymenolepididae</taxon>
        <taxon>Hymenolepis</taxon>
    </lineage>
</organism>
<sequence length="50" mass="5358">LACPAISSPLLSSPLLYSPLLSWALLTSRVLLVWAHIRGGVESPIEVLDC</sequence>
<name>A0A0R3SLD6_HYMDI</name>
<protein>
    <submittedName>
        <fullName evidence="1">Pecanex-like protein</fullName>
    </submittedName>
</protein>